<dbReference type="Gene3D" id="3.10.130.10">
    <property type="entry name" value="Ribonuclease A-like domain"/>
    <property type="match status" value="1"/>
</dbReference>
<keyword evidence="1" id="KW-0472">Membrane</keyword>
<name>A0A3B4H402_9CICH</name>
<dbReference type="AlphaFoldDB" id="A0A3B4H402"/>
<evidence type="ECO:0000313" key="3">
    <source>
        <dbReference type="Ensembl" id="ENSPNYP00000030452.1"/>
    </source>
</evidence>
<protein>
    <recommendedName>
        <fullName evidence="2">Ribonuclease A-domain domain-containing protein</fullName>
    </recommendedName>
</protein>
<dbReference type="InterPro" id="IPR023411">
    <property type="entry name" value="RNaseA_AS"/>
</dbReference>
<dbReference type="InterPro" id="IPR023412">
    <property type="entry name" value="RNaseA_domain"/>
</dbReference>
<dbReference type="GeneTree" id="ENSGT00940000178734"/>
<dbReference type="PROSITE" id="PS00127">
    <property type="entry name" value="RNASE_PANCREATIC"/>
    <property type="match status" value="1"/>
</dbReference>
<sequence length="178" mass="20147">MITELSKIKETTVNCSTKTKIKQTNVNVFAAFLHQGIMMVQCTCLLLLLLSTAVFSQNYDDFIVKHTLVKANDKKDCDTLMKVVNALENSKKKTPGKCKENNTFIVERDEKIIQDMCKAVSEKQYVTLPYNCFDCVTKDKKEPCSYTQIKPNEKKKILCEKDKSKNKILPVHLGAGSA</sequence>
<feature type="domain" description="Ribonuclease A-domain" evidence="2">
    <location>
        <begin position="55"/>
        <end position="177"/>
    </location>
</feature>
<reference evidence="3" key="1">
    <citation type="submission" date="2023-09" db="UniProtKB">
        <authorList>
            <consortium name="Ensembl"/>
        </authorList>
    </citation>
    <scope>IDENTIFICATION</scope>
</reference>
<accession>A0A3B4H402</accession>
<keyword evidence="1" id="KW-1133">Transmembrane helix</keyword>
<feature type="transmembrane region" description="Helical" evidence="1">
    <location>
        <begin position="28"/>
        <end position="50"/>
    </location>
</feature>
<evidence type="ECO:0000256" key="1">
    <source>
        <dbReference type="SAM" id="Phobius"/>
    </source>
</evidence>
<dbReference type="SMART" id="SM00092">
    <property type="entry name" value="RNAse_Pc"/>
    <property type="match status" value="1"/>
</dbReference>
<dbReference type="SUPFAM" id="SSF54076">
    <property type="entry name" value="RNase A-like"/>
    <property type="match status" value="1"/>
</dbReference>
<evidence type="ECO:0000259" key="2">
    <source>
        <dbReference type="SMART" id="SM00092"/>
    </source>
</evidence>
<proteinExistence type="predicted"/>
<dbReference type="Pfam" id="PF00074">
    <property type="entry name" value="RnaseA"/>
    <property type="match status" value="1"/>
</dbReference>
<organism evidence="3">
    <name type="scientific">Pundamilia nyererei</name>
    <dbReference type="NCBI Taxonomy" id="303518"/>
    <lineage>
        <taxon>Eukaryota</taxon>
        <taxon>Metazoa</taxon>
        <taxon>Chordata</taxon>
        <taxon>Craniata</taxon>
        <taxon>Vertebrata</taxon>
        <taxon>Euteleostomi</taxon>
        <taxon>Actinopterygii</taxon>
        <taxon>Neopterygii</taxon>
        <taxon>Teleostei</taxon>
        <taxon>Neoteleostei</taxon>
        <taxon>Acanthomorphata</taxon>
        <taxon>Ovalentaria</taxon>
        <taxon>Cichlomorphae</taxon>
        <taxon>Cichliformes</taxon>
        <taxon>Cichlidae</taxon>
        <taxon>African cichlids</taxon>
        <taxon>Pseudocrenilabrinae</taxon>
        <taxon>Haplochromini</taxon>
        <taxon>Pundamilia</taxon>
    </lineage>
</organism>
<dbReference type="Ensembl" id="ENSPNYT00000031193.1">
    <property type="protein sequence ID" value="ENSPNYP00000030452.1"/>
    <property type="gene ID" value="ENSPNYG00000022958.1"/>
</dbReference>
<keyword evidence="1" id="KW-0812">Transmembrane</keyword>
<dbReference type="InterPro" id="IPR036816">
    <property type="entry name" value="RNaseA-like_dom_sf"/>
</dbReference>